<dbReference type="Pfam" id="PF13378">
    <property type="entry name" value="MR_MLE_C"/>
    <property type="match status" value="1"/>
</dbReference>
<dbReference type="EMBL" id="CAJRAU010000007">
    <property type="protein sequence ID" value="CAG5073063.1"/>
    <property type="molecule type" value="Genomic_DNA"/>
</dbReference>
<dbReference type="Proteomes" id="UP000679725">
    <property type="component" value="Unassembled WGS sequence"/>
</dbReference>
<dbReference type="CDD" id="cd03320">
    <property type="entry name" value="OSBS"/>
    <property type="match status" value="1"/>
</dbReference>
<dbReference type="Gene3D" id="3.30.390.10">
    <property type="entry name" value="Enolase-like, N-terminal domain"/>
    <property type="match status" value="1"/>
</dbReference>
<dbReference type="PANTHER" id="PTHR48073">
    <property type="entry name" value="O-SUCCINYLBENZOATE SYNTHASE-RELATED"/>
    <property type="match status" value="1"/>
</dbReference>
<evidence type="ECO:0000259" key="2">
    <source>
        <dbReference type="SMART" id="SM00922"/>
    </source>
</evidence>
<dbReference type="GO" id="GO:0103031">
    <property type="term" value="F:L-Ala-D/L-Glu epimerase activity"/>
    <property type="evidence" value="ECO:0007669"/>
    <property type="project" value="UniProtKB-EC"/>
</dbReference>
<dbReference type="InterPro" id="IPR013342">
    <property type="entry name" value="Mandelate_racemase_C"/>
</dbReference>
<dbReference type="RefSeq" id="WP_215235847.1">
    <property type="nucleotide sequence ID" value="NZ_CAJRAU010000007.1"/>
</dbReference>
<sequence length="360" mass="40266">MPLKIVYKPCTLHFRKEAGTSRGILTQKTSWILQVADSEQPGLTGYGECGPLPGLSVDDLPDFETQLIDVCDLFNSLDLDVFPFNLGIILDQVVPQHLPSIRFGVESALLDIMKGGKRKPFKNDFAEGKTGVLMNGLIWMGSFDDMFAQVEEKLSQGFTTLKMKVGAIDFDKECRILESVRSRYHKDQITLRVDANGAFKPEDVEQKLAVLSAFDLHSIEQPIKAGQHTLMATLCQNSPVPVALDEELIGVFDYREKFALLKKLNPPFIILKPTLLGGFRHTSEWIEIANRLQIGWWITSALESNIGLNAIAQYTAAFNNPLPQGLGTGQLYVNNFESPLEVREGYLYYNVEKGWELPAL</sequence>
<dbReference type="SFLD" id="SFLDG00180">
    <property type="entry name" value="muconate_cycloisomerase"/>
    <property type="match status" value="1"/>
</dbReference>
<dbReference type="SFLD" id="SFLDF00009">
    <property type="entry name" value="o-succinylbenzoate_synthase"/>
    <property type="match status" value="1"/>
</dbReference>
<dbReference type="SUPFAM" id="SSF51604">
    <property type="entry name" value="Enolase C-terminal domain-like"/>
    <property type="match status" value="1"/>
</dbReference>
<dbReference type="InterPro" id="IPR029065">
    <property type="entry name" value="Enolase_C-like"/>
</dbReference>
<keyword evidence="1" id="KW-0479">Metal-binding</keyword>
<dbReference type="SFLD" id="SFLDS00001">
    <property type="entry name" value="Enolase"/>
    <property type="match status" value="1"/>
</dbReference>
<organism evidence="3 4">
    <name type="scientific">Dyadobacter linearis</name>
    <dbReference type="NCBI Taxonomy" id="2823330"/>
    <lineage>
        <taxon>Bacteria</taxon>
        <taxon>Pseudomonadati</taxon>
        <taxon>Bacteroidota</taxon>
        <taxon>Cytophagia</taxon>
        <taxon>Cytophagales</taxon>
        <taxon>Spirosomataceae</taxon>
        <taxon>Dyadobacter</taxon>
    </lineage>
</organism>
<dbReference type="SMART" id="SM00922">
    <property type="entry name" value="MR_MLE"/>
    <property type="match status" value="1"/>
</dbReference>
<dbReference type="InterPro" id="IPR036849">
    <property type="entry name" value="Enolase-like_C_sf"/>
</dbReference>
<dbReference type="PANTHER" id="PTHR48073:SF2">
    <property type="entry name" value="O-SUCCINYLBENZOATE SYNTHASE"/>
    <property type="match status" value="1"/>
</dbReference>
<dbReference type="EC" id="5.1.1.20" evidence="3"/>
<name>A0ABM8UW87_9BACT</name>
<keyword evidence="3" id="KW-0413">Isomerase</keyword>
<proteinExistence type="predicted"/>
<accession>A0ABM8UW87</accession>
<gene>
    <name evidence="3" type="primary">ykfB</name>
    <name evidence="3" type="ORF">DYBT9623_04588</name>
</gene>
<dbReference type="InterPro" id="IPR029017">
    <property type="entry name" value="Enolase-like_N"/>
</dbReference>
<evidence type="ECO:0000256" key="1">
    <source>
        <dbReference type="ARBA" id="ARBA00022723"/>
    </source>
</evidence>
<reference evidence="3 4" key="1">
    <citation type="submission" date="2021-04" db="EMBL/GenBank/DDBJ databases">
        <authorList>
            <person name="Rodrigo-Torres L."/>
            <person name="Arahal R. D."/>
            <person name="Lucena T."/>
        </authorList>
    </citation>
    <scope>NUCLEOTIDE SEQUENCE [LARGE SCALE GENOMIC DNA]</scope>
    <source>
        <strain evidence="3 4">CECT 9623</strain>
    </source>
</reference>
<dbReference type="Gene3D" id="3.20.20.120">
    <property type="entry name" value="Enolase-like C-terminal domain"/>
    <property type="match status" value="1"/>
</dbReference>
<comment type="caution">
    <text evidence="3">The sequence shown here is derived from an EMBL/GenBank/DDBJ whole genome shotgun (WGS) entry which is preliminary data.</text>
</comment>
<feature type="domain" description="Mandelate racemase/muconate lactonizing enzyme C-terminal" evidence="2">
    <location>
        <begin position="143"/>
        <end position="241"/>
    </location>
</feature>
<dbReference type="SUPFAM" id="SSF54826">
    <property type="entry name" value="Enolase N-terminal domain-like"/>
    <property type="match status" value="1"/>
</dbReference>
<keyword evidence="4" id="KW-1185">Reference proteome</keyword>
<evidence type="ECO:0000313" key="3">
    <source>
        <dbReference type="EMBL" id="CAG5073063.1"/>
    </source>
</evidence>
<evidence type="ECO:0000313" key="4">
    <source>
        <dbReference type="Proteomes" id="UP000679725"/>
    </source>
</evidence>
<protein>
    <submittedName>
        <fullName evidence="3">L-Ala-D/L-Glu epimerase</fullName>
        <ecNumber evidence="3">5.1.1.20</ecNumber>
    </submittedName>
</protein>